<evidence type="ECO:0000256" key="2">
    <source>
        <dbReference type="ARBA" id="ARBA00001946"/>
    </source>
</evidence>
<dbReference type="SUPFAM" id="SSF81301">
    <property type="entry name" value="Nucleotidyltransferase"/>
    <property type="match status" value="1"/>
</dbReference>
<feature type="domain" description="PAP-associated" evidence="6">
    <location>
        <begin position="300"/>
        <end position="357"/>
    </location>
</feature>
<dbReference type="SUPFAM" id="SSF81631">
    <property type="entry name" value="PAP/OAS1 substrate-binding domain"/>
    <property type="match status" value="1"/>
</dbReference>
<dbReference type="OrthoDB" id="2274644at2759"/>
<dbReference type="PANTHER" id="PTHR12271:SF128">
    <property type="entry name" value="PAP-ASSOCIATED DOMAIN-CONTAINING PROTEIN"/>
    <property type="match status" value="1"/>
</dbReference>
<dbReference type="Pfam" id="PF22600">
    <property type="entry name" value="MTPAP-like_central"/>
    <property type="match status" value="1"/>
</dbReference>
<dbReference type="Gene3D" id="1.10.1410.10">
    <property type="match status" value="1"/>
</dbReference>
<reference evidence="9" key="1">
    <citation type="submission" date="2020-12" db="UniProtKB">
        <authorList>
            <consortium name="WormBaseParasite"/>
        </authorList>
    </citation>
    <scope>IDENTIFICATION</scope>
    <source>
        <strain evidence="9">MHco3</strain>
    </source>
</reference>
<dbReference type="Proteomes" id="UP000025227">
    <property type="component" value="Unplaced"/>
</dbReference>
<protein>
    <submittedName>
        <fullName evidence="9">Polynucleotide adenylyltransferase</fullName>
    </submittedName>
</protein>
<evidence type="ECO:0000259" key="7">
    <source>
        <dbReference type="Pfam" id="PF22600"/>
    </source>
</evidence>
<dbReference type="PANTHER" id="PTHR12271">
    <property type="entry name" value="POLY A POLYMERASE CID PAP -RELATED"/>
    <property type="match status" value="1"/>
</dbReference>
<dbReference type="InterPro" id="IPR054708">
    <property type="entry name" value="MTPAP-like_central"/>
</dbReference>
<dbReference type="InterPro" id="IPR043519">
    <property type="entry name" value="NT_sf"/>
</dbReference>
<keyword evidence="5" id="KW-0460">Magnesium</keyword>
<dbReference type="Pfam" id="PF03828">
    <property type="entry name" value="PAP_assoc"/>
    <property type="match status" value="1"/>
</dbReference>
<sequence length="395" mass="46192">MAETDDSSDERSMLARYRSYEHAYSIEPNIKAIEGAQKRFSQLLSGHFAYGEDLRNLSQEIQEHYLANRQTADDYEKKISAMYELGHIIRKHRRWKFKLFPSGSTMTGLASKGSDLDLTVWIPHARKYYANESEAAFDILRNIRHFLFTDKEINYKLESVLYVEAKVPVLKIKWKKGLETDLSCSTEMFVSGIQNSYLIRGFALWDKRFAPLCMLVKDWASRCDVKNPKHGGFNSYAMVLLVVHFLQCAVFPPVLPNLQELFPRKYARNCDGEIRFPREIDFGDRSFPDDCPEMEKCGMSLAELFIRFLDYYSRFDFGHHYICMRDAAVRWRDGRDGSQKVSDAIAVFIRDPIDDHNPGRTVRDVEYLQHIMRKTLRLFQMSKHFPTLSEILENH</sequence>
<evidence type="ECO:0000256" key="4">
    <source>
        <dbReference type="ARBA" id="ARBA00022723"/>
    </source>
</evidence>
<dbReference type="Gene3D" id="3.30.460.10">
    <property type="entry name" value="Beta Polymerase, domain 2"/>
    <property type="match status" value="1"/>
</dbReference>
<evidence type="ECO:0000256" key="3">
    <source>
        <dbReference type="ARBA" id="ARBA00022679"/>
    </source>
</evidence>
<proteinExistence type="predicted"/>
<dbReference type="GO" id="GO:0031123">
    <property type="term" value="P:RNA 3'-end processing"/>
    <property type="evidence" value="ECO:0007669"/>
    <property type="project" value="TreeGrafter"/>
</dbReference>
<name>A0A7I4YZR9_HAECO</name>
<comment type="cofactor">
    <cofactor evidence="1">
        <name>Mn(2+)</name>
        <dbReference type="ChEBI" id="CHEBI:29035"/>
    </cofactor>
</comment>
<feature type="domain" description="Poly(A) RNA polymerase mitochondrial-like central palm" evidence="7">
    <location>
        <begin position="57"/>
        <end position="200"/>
    </location>
</feature>
<evidence type="ECO:0000259" key="6">
    <source>
        <dbReference type="Pfam" id="PF03828"/>
    </source>
</evidence>
<keyword evidence="4" id="KW-0479">Metal-binding</keyword>
<keyword evidence="8" id="KW-1185">Reference proteome</keyword>
<accession>A0A7I4YZR9</accession>
<evidence type="ECO:0000313" key="8">
    <source>
        <dbReference type="Proteomes" id="UP000025227"/>
    </source>
</evidence>
<comment type="cofactor">
    <cofactor evidence="2">
        <name>Mg(2+)</name>
        <dbReference type="ChEBI" id="CHEBI:18420"/>
    </cofactor>
</comment>
<dbReference type="GO" id="GO:0046872">
    <property type="term" value="F:metal ion binding"/>
    <property type="evidence" value="ECO:0007669"/>
    <property type="project" value="UniProtKB-KW"/>
</dbReference>
<dbReference type="CDD" id="cd05402">
    <property type="entry name" value="NT_PAP_TUTase"/>
    <property type="match status" value="1"/>
</dbReference>
<evidence type="ECO:0000256" key="5">
    <source>
        <dbReference type="ARBA" id="ARBA00022842"/>
    </source>
</evidence>
<keyword evidence="3" id="KW-0808">Transferase</keyword>
<evidence type="ECO:0000256" key="1">
    <source>
        <dbReference type="ARBA" id="ARBA00001936"/>
    </source>
</evidence>
<organism evidence="8 9">
    <name type="scientific">Haemonchus contortus</name>
    <name type="common">Barber pole worm</name>
    <dbReference type="NCBI Taxonomy" id="6289"/>
    <lineage>
        <taxon>Eukaryota</taxon>
        <taxon>Metazoa</taxon>
        <taxon>Ecdysozoa</taxon>
        <taxon>Nematoda</taxon>
        <taxon>Chromadorea</taxon>
        <taxon>Rhabditida</taxon>
        <taxon>Rhabditina</taxon>
        <taxon>Rhabditomorpha</taxon>
        <taxon>Strongyloidea</taxon>
        <taxon>Trichostrongylidae</taxon>
        <taxon>Haemonchus</taxon>
    </lineage>
</organism>
<dbReference type="OMA" id="TWLFNIV"/>
<dbReference type="WBParaSite" id="HCON_00157500-00001">
    <property type="protein sequence ID" value="HCON_00157500-00001"/>
    <property type="gene ID" value="HCON_00157500"/>
</dbReference>
<dbReference type="InterPro" id="IPR002058">
    <property type="entry name" value="PAP_assoc"/>
</dbReference>
<dbReference type="GO" id="GO:0050265">
    <property type="term" value="F:RNA uridylyltransferase activity"/>
    <property type="evidence" value="ECO:0007669"/>
    <property type="project" value="TreeGrafter"/>
</dbReference>
<evidence type="ECO:0000313" key="9">
    <source>
        <dbReference type="WBParaSite" id="HCON_00157500-00001"/>
    </source>
</evidence>
<dbReference type="AlphaFoldDB" id="A0A7I4YZR9"/>
<dbReference type="GO" id="GO:1990817">
    <property type="term" value="F:poly(A) RNA polymerase activity"/>
    <property type="evidence" value="ECO:0007669"/>
    <property type="project" value="UniProtKB-ARBA"/>
</dbReference>